<proteinExistence type="predicted"/>
<name>A0A2G8LQW8_STIJA</name>
<feature type="region of interest" description="Disordered" evidence="1">
    <location>
        <begin position="538"/>
        <end position="560"/>
    </location>
</feature>
<keyword evidence="2" id="KW-0418">Kinase</keyword>
<comment type="caution">
    <text evidence="2">The sequence shown here is derived from an EMBL/GenBank/DDBJ whole genome shotgun (WGS) entry which is preliminary data.</text>
</comment>
<accession>A0A2G8LQW8</accession>
<evidence type="ECO:0000313" key="3">
    <source>
        <dbReference type="Proteomes" id="UP000230750"/>
    </source>
</evidence>
<dbReference type="GO" id="GO:0016301">
    <property type="term" value="F:kinase activity"/>
    <property type="evidence" value="ECO:0007669"/>
    <property type="project" value="UniProtKB-KW"/>
</dbReference>
<gene>
    <name evidence="2" type="ORF">BSL78_00466</name>
</gene>
<protein>
    <submittedName>
        <fullName evidence="2">Putative serine/threonine-protein kinase SMG1-like</fullName>
    </submittedName>
</protein>
<keyword evidence="2" id="KW-0808">Transferase</keyword>
<organism evidence="2 3">
    <name type="scientific">Stichopus japonicus</name>
    <name type="common">Sea cucumber</name>
    <dbReference type="NCBI Taxonomy" id="307972"/>
    <lineage>
        <taxon>Eukaryota</taxon>
        <taxon>Metazoa</taxon>
        <taxon>Echinodermata</taxon>
        <taxon>Eleutherozoa</taxon>
        <taxon>Echinozoa</taxon>
        <taxon>Holothuroidea</taxon>
        <taxon>Aspidochirotacea</taxon>
        <taxon>Aspidochirotida</taxon>
        <taxon>Stichopodidae</taxon>
        <taxon>Apostichopus</taxon>
    </lineage>
</organism>
<feature type="compositionally biased region" description="Polar residues" evidence="1">
    <location>
        <begin position="542"/>
        <end position="560"/>
    </location>
</feature>
<reference evidence="2 3" key="1">
    <citation type="journal article" date="2017" name="PLoS Biol.">
        <title>The sea cucumber genome provides insights into morphological evolution and visceral regeneration.</title>
        <authorList>
            <person name="Zhang X."/>
            <person name="Sun L."/>
            <person name="Yuan J."/>
            <person name="Sun Y."/>
            <person name="Gao Y."/>
            <person name="Zhang L."/>
            <person name="Li S."/>
            <person name="Dai H."/>
            <person name="Hamel J.F."/>
            <person name="Liu C."/>
            <person name="Yu Y."/>
            <person name="Liu S."/>
            <person name="Lin W."/>
            <person name="Guo K."/>
            <person name="Jin S."/>
            <person name="Xu P."/>
            <person name="Storey K.B."/>
            <person name="Huan P."/>
            <person name="Zhang T."/>
            <person name="Zhou Y."/>
            <person name="Zhang J."/>
            <person name="Lin C."/>
            <person name="Li X."/>
            <person name="Xing L."/>
            <person name="Huo D."/>
            <person name="Sun M."/>
            <person name="Wang L."/>
            <person name="Mercier A."/>
            <person name="Li F."/>
            <person name="Yang H."/>
            <person name="Xiang J."/>
        </authorList>
    </citation>
    <scope>NUCLEOTIDE SEQUENCE [LARGE SCALE GENOMIC DNA]</scope>
    <source>
        <strain evidence="2">Shaxun</strain>
        <tissue evidence="2">Muscle</tissue>
    </source>
</reference>
<evidence type="ECO:0000313" key="2">
    <source>
        <dbReference type="EMBL" id="PIK62570.1"/>
    </source>
</evidence>
<keyword evidence="3" id="KW-1185">Reference proteome</keyword>
<sequence length="1015" mass="114422">MEREATRSLFSSKVAELKGEWYNIRDELYQALMNLKDGIEECLGTIKKKEDVSQANEHFSKQLELLQAALKDKAQKHPLFTLQDRWQEVEQIDSTRSQILIEIDKRMRDGQRFYLQHKLALDTVRGQQLNAVVAYLSKPLDLGQQTYVTAAGFLQRAGQGHLVAQYEKLEQELNQAVHQRRKQLNHCMEKLQLYCSVAVKFPENFAEQNRIYVWQGWLQQLYQDMNPDICKRLLQQFQREYSAPSARQVKEILAKEIQLARAATKAKGVLKETNMRGKVELQEMASGGSTRVENLHKQLQKLLQGSEDGLYKNVVVKDGPLVKLEDSLHAAENILSLPPLLAEIQDETKPLEKILQCIHFINSSIDQLLLLFSHFEQLWLPEIVELLQEGDRSLQSTIGILNDLIKDCPMGLQEMITAMELSLQSAADAPQITLVEACHMLQAKYQSFLGSFMTGSKSHLAPTQAENLILDLNEHFKLIRDNLEKMILSRESLEILRNWRTTLITSENLAQVKDLLFLYQVQFTQQVLRAAQQYVTNKPKENGTSSKGKRYNSQSKQSLHNQTAVMEPVKKCIGRIAQKMIVGLGSELLRCASIITVAHVIPEMRSSLPAVEGIAGFVELTQEHLMKTTVTNNSKSKGELEDAVKELVDAVYGLNRTSGVGDADVSGVGESSGGRVVMMQWLYEDVLLTERNFRFQHPARTFVMTGIHREYQQLVVMDRSISSMLEKMVAMQGGISQRLKWAAGANPQVSEVLKTVESSLEHKTTVYQLEAKHSSQLTALSSAILHFEAHRTRTSEAIKSDAAVHDLFKRCDTSPSSEAKALCVSDLEVSLVTMRPPTQEKPINAKWIRGLIDLVKKKMAEGEKLLSAAEVEVNSGKDSLLGKLEPVYGKMSDFHNIVSEVKPHLRSLAQEEDDNGDGSDTEFGESAKKFLTDYRDFSEDLASIVKQVRREKGENDANRLEMLSDLQSKMPAFADVMSRIFDSLVFLATPLTTTAVEENTTNKKERSTATGEENT</sequence>
<dbReference type="OrthoDB" id="10065496at2759"/>
<dbReference type="AlphaFoldDB" id="A0A2G8LQW8"/>
<dbReference type="Proteomes" id="UP000230750">
    <property type="component" value="Unassembled WGS sequence"/>
</dbReference>
<dbReference type="EMBL" id="MRZV01000009">
    <property type="protein sequence ID" value="PIK62570.1"/>
    <property type="molecule type" value="Genomic_DNA"/>
</dbReference>
<evidence type="ECO:0000256" key="1">
    <source>
        <dbReference type="SAM" id="MobiDB-lite"/>
    </source>
</evidence>
<dbReference type="STRING" id="307972.A0A2G8LQW8"/>